<proteinExistence type="predicted"/>
<protein>
    <recommendedName>
        <fullName evidence="3">Tat pathway signal protein</fullName>
    </recommendedName>
</protein>
<comment type="caution">
    <text evidence="1">The sequence shown here is derived from an EMBL/GenBank/DDBJ whole genome shotgun (WGS) entry which is preliminary data.</text>
</comment>
<dbReference type="Pfam" id="PF13618">
    <property type="entry name" value="Gluconate_2-dh3"/>
    <property type="match status" value="1"/>
</dbReference>
<evidence type="ECO:0008006" key="3">
    <source>
        <dbReference type="Google" id="ProtNLM"/>
    </source>
</evidence>
<sequence>MDRRESIKSLLIGAAATSALFTAAGCEADTTPAGETAAENPFPYEGTRIPEELRRDARLHANAPFFSESERKILDHLADIILPADEQGPAASATGVTDFIDFMTLDFPDFQLPLRGGLAWLSRASLQRFDQNDFMALTEEQQMAIIEEIAYLPEDPAEVPKPEVAFFDLLRRLVTTGYFTSKEGIKDLGYKGNAPNLWDGPPEEVLRKHGITGEEEWLSKCIDHDTRNEMAEWDENGNLLT</sequence>
<dbReference type="STRING" id="1524460.IX84_15095"/>
<keyword evidence="2" id="KW-1185">Reference proteome</keyword>
<evidence type="ECO:0000313" key="2">
    <source>
        <dbReference type="Proteomes" id="UP000029736"/>
    </source>
</evidence>
<organism evidence="1 2">
    <name type="scientific">Phaeodactylibacter xiamenensis</name>
    <dbReference type="NCBI Taxonomy" id="1524460"/>
    <lineage>
        <taxon>Bacteria</taxon>
        <taxon>Pseudomonadati</taxon>
        <taxon>Bacteroidota</taxon>
        <taxon>Saprospiria</taxon>
        <taxon>Saprospirales</taxon>
        <taxon>Haliscomenobacteraceae</taxon>
        <taxon>Phaeodactylibacter</taxon>
    </lineage>
</organism>
<gene>
    <name evidence="1" type="ORF">IX84_15095</name>
</gene>
<dbReference type="InterPro" id="IPR027056">
    <property type="entry name" value="Gluconate_2DH_su3"/>
</dbReference>
<dbReference type="Proteomes" id="UP000029736">
    <property type="component" value="Unassembled WGS sequence"/>
</dbReference>
<evidence type="ECO:0000313" key="1">
    <source>
        <dbReference type="EMBL" id="KGE87530.1"/>
    </source>
</evidence>
<dbReference type="OrthoDB" id="129242at2"/>
<dbReference type="RefSeq" id="WP_044222056.1">
    <property type="nucleotide sequence ID" value="NZ_JBKAGJ010000034.1"/>
</dbReference>
<name>A0A098S5Z1_9BACT</name>
<reference evidence="1 2" key="1">
    <citation type="journal article" date="2014" name="Int. J. Syst. Evol. Microbiol.">
        <title>Phaeodactylibacter xiamenensis gen. nov., sp. nov., a member of the family Saprospiraceae isolated from the marine alga Phaeodactylum tricornutum.</title>
        <authorList>
            <person name="Chen Z.Jr."/>
            <person name="Lei X."/>
            <person name="Lai Q."/>
            <person name="Li Y."/>
            <person name="Zhang B."/>
            <person name="Zhang J."/>
            <person name="Zhang H."/>
            <person name="Yang L."/>
            <person name="Zheng W."/>
            <person name="Tian Y."/>
            <person name="Yu Z."/>
            <person name="Xu H.Jr."/>
            <person name="Zheng T."/>
        </authorList>
    </citation>
    <scope>NUCLEOTIDE SEQUENCE [LARGE SCALE GENOMIC DNA]</scope>
    <source>
        <strain evidence="1 2">KD52</strain>
    </source>
</reference>
<dbReference type="AlphaFoldDB" id="A0A098S5Z1"/>
<dbReference type="PROSITE" id="PS51257">
    <property type="entry name" value="PROKAR_LIPOPROTEIN"/>
    <property type="match status" value="1"/>
</dbReference>
<accession>A0A098S5Z1</accession>
<dbReference type="EMBL" id="JPOS01000035">
    <property type="protein sequence ID" value="KGE87530.1"/>
    <property type="molecule type" value="Genomic_DNA"/>
</dbReference>